<feature type="region of interest" description="Disordered" evidence="1">
    <location>
        <begin position="126"/>
        <end position="149"/>
    </location>
</feature>
<evidence type="ECO:0000256" key="1">
    <source>
        <dbReference type="SAM" id="MobiDB-lite"/>
    </source>
</evidence>
<evidence type="ECO:0000313" key="3">
    <source>
        <dbReference type="Proteomes" id="UP000294933"/>
    </source>
</evidence>
<feature type="compositionally biased region" description="Basic and acidic residues" evidence="1">
    <location>
        <begin position="325"/>
        <end position="334"/>
    </location>
</feature>
<protein>
    <submittedName>
        <fullName evidence="2">Uncharacterized protein</fullName>
    </submittedName>
</protein>
<feature type="compositionally biased region" description="Polar residues" evidence="1">
    <location>
        <begin position="307"/>
        <end position="318"/>
    </location>
</feature>
<feature type="compositionally biased region" description="Low complexity" evidence="1">
    <location>
        <begin position="163"/>
        <end position="177"/>
    </location>
</feature>
<sequence length="628" mass="67802">MTGIFIPEVFLSRDDAIGSSTLICTVKTLCVMLALVCTLKEPKRAKECARATTHDLKRQAPNPAVLSAPYLSPSSTSSFNWWPYLPGGVDTTTASSVPYLYWTPLVTTATSNVPTISVVSSSSLVTSHDDSLSTSTTFTSSSSSSTSTTSITALLPLTTTVTTSTPHATTSHANHPLLPAPPTSQPQSAQKDKVQLRSLLGCVLGSVIGRVGVGFWREMRERKETRGGRGGGMRGTRAVKMNVKGIRYEVTQPREFLEKDVHVPLEDEENAFVGQYQVIQSDEDEDTLTRSWLARRMFTAHHREGTSLMSSPANSASPNGGGFHEAPRLSREPTRTPFSTSPNSTTPNPIANTEAGTGRPVMTLAPSAFSSTASSYEYDGDGDGDEEVYSSARLFTGEDDRNGGLPKKRGLLENLERWTGGYSYTPSDGVAGMEKLRGRTPELEAGVLYSPPQSQSQSRSDSYESIMHDVETPESIPVLPQPPNHPTIVVQSLLQDSDMDERTRMLPSNFQSLRTLFLPANKPGRNWEAYTALPPRVIEVGVTCETSPLPRRLDSSPALPTALVLPAARAEFDVHEHAGFWSGYGPYCENGRGGAARCSVGRPTLSSKLQLWVTITGRAAGDGFAVIA</sequence>
<name>A0A4Y7Q091_9AGAM</name>
<feature type="compositionally biased region" description="Low complexity" evidence="1">
    <location>
        <begin position="335"/>
        <end position="353"/>
    </location>
</feature>
<keyword evidence="3" id="KW-1185">Reference proteome</keyword>
<feature type="region of interest" description="Disordered" evidence="1">
    <location>
        <begin position="163"/>
        <end position="191"/>
    </location>
</feature>
<dbReference type="EMBL" id="ML170183">
    <property type="protein sequence ID" value="TDL21073.1"/>
    <property type="molecule type" value="Genomic_DNA"/>
</dbReference>
<evidence type="ECO:0000313" key="2">
    <source>
        <dbReference type="EMBL" id="TDL21073.1"/>
    </source>
</evidence>
<proteinExistence type="predicted"/>
<feature type="region of interest" description="Disordered" evidence="1">
    <location>
        <begin position="304"/>
        <end position="360"/>
    </location>
</feature>
<accession>A0A4Y7Q091</accession>
<reference evidence="2 3" key="1">
    <citation type="submission" date="2018-06" db="EMBL/GenBank/DDBJ databases">
        <title>A transcriptomic atlas of mushroom development highlights an independent origin of complex multicellularity.</title>
        <authorList>
            <consortium name="DOE Joint Genome Institute"/>
            <person name="Krizsan K."/>
            <person name="Almasi E."/>
            <person name="Merenyi Z."/>
            <person name="Sahu N."/>
            <person name="Viragh M."/>
            <person name="Koszo T."/>
            <person name="Mondo S."/>
            <person name="Kiss B."/>
            <person name="Balint B."/>
            <person name="Kues U."/>
            <person name="Barry K."/>
            <person name="Hegedus J.C."/>
            <person name="Henrissat B."/>
            <person name="Johnson J."/>
            <person name="Lipzen A."/>
            <person name="Ohm R."/>
            <person name="Nagy I."/>
            <person name="Pangilinan J."/>
            <person name="Yan J."/>
            <person name="Xiong Y."/>
            <person name="Grigoriev I.V."/>
            <person name="Hibbett D.S."/>
            <person name="Nagy L.G."/>
        </authorList>
    </citation>
    <scope>NUCLEOTIDE SEQUENCE [LARGE SCALE GENOMIC DNA]</scope>
    <source>
        <strain evidence="2 3">SZMC22713</strain>
    </source>
</reference>
<organism evidence="2 3">
    <name type="scientific">Rickenella mellea</name>
    <dbReference type="NCBI Taxonomy" id="50990"/>
    <lineage>
        <taxon>Eukaryota</taxon>
        <taxon>Fungi</taxon>
        <taxon>Dikarya</taxon>
        <taxon>Basidiomycota</taxon>
        <taxon>Agaricomycotina</taxon>
        <taxon>Agaricomycetes</taxon>
        <taxon>Hymenochaetales</taxon>
        <taxon>Rickenellaceae</taxon>
        <taxon>Rickenella</taxon>
    </lineage>
</organism>
<dbReference type="Proteomes" id="UP000294933">
    <property type="component" value="Unassembled WGS sequence"/>
</dbReference>
<dbReference type="VEuPathDB" id="FungiDB:BD410DRAFT_804503"/>
<dbReference type="AlphaFoldDB" id="A0A4Y7Q091"/>
<gene>
    <name evidence="2" type="ORF">BD410DRAFT_804503</name>
</gene>